<accession>A0ABS4HR31</accession>
<evidence type="ECO:0000313" key="1">
    <source>
        <dbReference type="EMBL" id="MBP1960866.1"/>
    </source>
</evidence>
<evidence type="ECO:0000313" key="2">
    <source>
        <dbReference type="Proteomes" id="UP001519344"/>
    </source>
</evidence>
<keyword evidence="2" id="KW-1185">Reference proteome</keyword>
<gene>
    <name evidence="1" type="ORF">J2Z65_000060</name>
</gene>
<comment type="caution">
    <text evidence="1">The sequence shown here is derived from an EMBL/GenBank/DDBJ whole genome shotgun (WGS) entry which is preliminary data.</text>
</comment>
<dbReference type="Proteomes" id="UP001519344">
    <property type="component" value="Unassembled WGS sequence"/>
</dbReference>
<protein>
    <submittedName>
        <fullName evidence="1">Uncharacterized protein</fullName>
    </submittedName>
</protein>
<reference evidence="1 2" key="1">
    <citation type="submission" date="2021-03" db="EMBL/GenBank/DDBJ databases">
        <title>Genomic Encyclopedia of Type Strains, Phase IV (KMG-IV): sequencing the most valuable type-strain genomes for metagenomic binning, comparative biology and taxonomic classification.</title>
        <authorList>
            <person name="Goeker M."/>
        </authorList>
    </citation>
    <scope>NUCLEOTIDE SEQUENCE [LARGE SCALE GENOMIC DNA]</scope>
    <source>
        <strain evidence="1 2">DSM 24950</strain>
    </source>
</reference>
<dbReference type="EMBL" id="JAGGKV010000001">
    <property type="protein sequence ID" value="MBP1960866.1"/>
    <property type="molecule type" value="Genomic_DNA"/>
</dbReference>
<name>A0ABS4HR31_9BACL</name>
<sequence length="62" mass="6925">MVVLFSFYDENIRSIKNGSLDLSLMVQAAAFSLKKTELRLHTLAEKVPPKFCSTQVSFSVST</sequence>
<proteinExistence type="predicted"/>
<organism evidence="1 2">
    <name type="scientific">Paenibacillus aceris</name>
    <dbReference type="NCBI Taxonomy" id="869555"/>
    <lineage>
        <taxon>Bacteria</taxon>
        <taxon>Bacillati</taxon>
        <taxon>Bacillota</taxon>
        <taxon>Bacilli</taxon>
        <taxon>Bacillales</taxon>
        <taxon>Paenibacillaceae</taxon>
        <taxon>Paenibacillus</taxon>
    </lineage>
</organism>